<protein>
    <submittedName>
        <fullName evidence="1">Uncharacterized protein</fullName>
    </submittedName>
</protein>
<reference evidence="1 2" key="1">
    <citation type="submission" date="2020-08" db="EMBL/GenBank/DDBJ databases">
        <title>Sequencing the genomes of 1000 actinobacteria strains.</title>
        <authorList>
            <person name="Klenk H.-P."/>
        </authorList>
    </citation>
    <scope>NUCLEOTIDE SEQUENCE [LARGE SCALE GENOMIC DNA]</scope>
    <source>
        <strain evidence="1 2">DSM 41654</strain>
    </source>
</reference>
<dbReference type="Proteomes" id="UP000540506">
    <property type="component" value="Unassembled WGS sequence"/>
</dbReference>
<comment type="caution">
    <text evidence="1">The sequence shown here is derived from an EMBL/GenBank/DDBJ whole genome shotgun (WGS) entry which is preliminary data.</text>
</comment>
<sequence length="161" mass="16858">MSSHEDLAQQIRALSDAEAVRALAALVEERGLLADTAQLPGADELRDAVATGDREAYLRPGGPVVTDGELARVALEGTATLDDGLAAVVGEAVEYAQGPMDRFDLAAVSVAALVITLLQTEVTAKRDTHGKWSLTIRKQAVRDSALGRLLTALLSQLTGGK</sequence>
<accession>A0A7W7QY69</accession>
<proteinExistence type="predicted"/>
<name>A0A7W7QY69_KITKI</name>
<keyword evidence="2" id="KW-1185">Reference proteome</keyword>
<evidence type="ECO:0000313" key="2">
    <source>
        <dbReference type="Proteomes" id="UP000540506"/>
    </source>
</evidence>
<dbReference type="AlphaFoldDB" id="A0A7W7QY69"/>
<dbReference type="EMBL" id="JACHJV010000001">
    <property type="protein sequence ID" value="MBB4921962.1"/>
    <property type="molecule type" value="Genomic_DNA"/>
</dbReference>
<dbReference type="RefSeq" id="WP_184934213.1">
    <property type="nucleotide sequence ID" value="NZ_JACHJV010000001.1"/>
</dbReference>
<evidence type="ECO:0000313" key="1">
    <source>
        <dbReference type="EMBL" id="MBB4921962.1"/>
    </source>
</evidence>
<gene>
    <name evidence="1" type="ORF">FHR34_000955</name>
</gene>
<organism evidence="1 2">
    <name type="scientific">Kitasatospora kifunensis</name>
    <name type="common">Streptomyces kifunensis</name>
    <dbReference type="NCBI Taxonomy" id="58351"/>
    <lineage>
        <taxon>Bacteria</taxon>
        <taxon>Bacillati</taxon>
        <taxon>Actinomycetota</taxon>
        <taxon>Actinomycetes</taxon>
        <taxon>Kitasatosporales</taxon>
        <taxon>Streptomycetaceae</taxon>
        <taxon>Kitasatospora</taxon>
    </lineage>
</organism>